<dbReference type="Proteomes" id="UP001497623">
    <property type="component" value="Unassembled WGS sequence"/>
</dbReference>
<feature type="non-terminal residue" evidence="2">
    <location>
        <position position="1"/>
    </location>
</feature>
<name>A0AAV2QHM4_MEGNR</name>
<feature type="region of interest" description="Disordered" evidence="1">
    <location>
        <begin position="18"/>
        <end position="38"/>
    </location>
</feature>
<reference evidence="2 3" key="1">
    <citation type="submission" date="2024-05" db="EMBL/GenBank/DDBJ databases">
        <authorList>
            <person name="Wallberg A."/>
        </authorList>
    </citation>
    <scope>NUCLEOTIDE SEQUENCE [LARGE SCALE GENOMIC DNA]</scope>
</reference>
<keyword evidence="3" id="KW-1185">Reference proteome</keyword>
<organism evidence="2 3">
    <name type="scientific">Meganyctiphanes norvegica</name>
    <name type="common">Northern krill</name>
    <name type="synonym">Thysanopoda norvegica</name>
    <dbReference type="NCBI Taxonomy" id="48144"/>
    <lineage>
        <taxon>Eukaryota</taxon>
        <taxon>Metazoa</taxon>
        <taxon>Ecdysozoa</taxon>
        <taxon>Arthropoda</taxon>
        <taxon>Crustacea</taxon>
        <taxon>Multicrustacea</taxon>
        <taxon>Malacostraca</taxon>
        <taxon>Eumalacostraca</taxon>
        <taxon>Eucarida</taxon>
        <taxon>Euphausiacea</taxon>
        <taxon>Euphausiidae</taxon>
        <taxon>Meganyctiphanes</taxon>
    </lineage>
</organism>
<dbReference type="AlphaFoldDB" id="A0AAV2QHM4"/>
<gene>
    <name evidence="2" type="ORF">MNOR_LOCUS12278</name>
</gene>
<protein>
    <submittedName>
        <fullName evidence="2">Uncharacterized protein</fullName>
    </submittedName>
</protein>
<dbReference type="EMBL" id="CAXKWB010006695">
    <property type="protein sequence ID" value="CAL4083956.1"/>
    <property type="molecule type" value="Genomic_DNA"/>
</dbReference>
<sequence>DEAPDRTHHCRDKLQHLNQNNKQSNSHSRHNTKSLKEGKQELQQVTEVINKMSVTMSYHELQANLLQLEHDLIIQENGPPMAPTILKCSCNLNCSCQDCLDKPLPLDGSIKIRILSWCPTPDQGQFINCFMGQYGTTFYYMWPCGLSAHCNPPRAPLPKETNLALDFVTMFLDN</sequence>
<evidence type="ECO:0000313" key="2">
    <source>
        <dbReference type="EMBL" id="CAL4083956.1"/>
    </source>
</evidence>
<accession>A0AAV2QHM4</accession>
<evidence type="ECO:0000313" key="3">
    <source>
        <dbReference type="Proteomes" id="UP001497623"/>
    </source>
</evidence>
<evidence type="ECO:0000256" key="1">
    <source>
        <dbReference type="SAM" id="MobiDB-lite"/>
    </source>
</evidence>
<proteinExistence type="predicted"/>
<comment type="caution">
    <text evidence="2">The sequence shown here is derived from an EMBL/GenBank/DDBJ whole genome shotgun (WGS) entry which is preliminary data.</text>
</comment>